<keyword evidence="2" id="KW-1185">Reference proteome</keyword>
<dbReference type="EMBL" id="JARKIB010000126">
    <property type="protein sequence ID" value="KAJ7735459.1"/>
    <property type="molecule type" value="Genomic_DNA"/>
</dbReference>
<organism evidence="1 2">
    <name type="scientific">Mycena metata</name>
    <dbReference type="NCBI Taxonomy" id="1033252"/>
    <lineage>
        <taxon>Eukaryota</taxon>
        <taxon>Fungi</taxon>
        <taxon>Dikarya</taxon>
        <taxon>Basidiomycota</taxon>
        <taxon>Agaricomycotina</taxon>
        <taxon>Agaricomycetes</taxon>
        <taxon>Agaricomycetidae</taxon>
        <taxon>Agaricales</taxon>
        <taxon>Marasmiineae</taxon>
        <taxon>Mycenaceae</taxon>
        <taxon>Mycena</taxon>
    </lineage>
</organism>
<gene>
    <name evidence="1" type="ORF">B0H16DRAFT_1892229</name>
</gene>
<evidence type="ECO:0000313" key="1">
    <source>
        <dbReference type="EMBL" id="KAJ7735459.1"/>
    </source>
</evidence>
<comment type="caution">
    <text evidence="1">The sequence shown here is derived from an EMBL/GenBank/DDBJ whole genome shotgun (WGS) entry which is preliminary data.</text>
</comment>
<dbReference type="AlphaFoldDB" id="A0AAD7I6Z1"/>
<reference evidence="1" key="1">
    <citation type="submission" date="2023-03" db="EMBL/GenBank/DDBJ databases">
        <title>Massive genome expansion in bonnet fungi (Mycena s.s.) driven by repeated elements and novel gene families across ecological guilds.</title>
        <authorList>
            <consortium name="Lawrence Berkeley National Laboratory"/>
            <person name="Harder C.B."/>
            <person name="Miyauchi S."/>
            <person name="Viragh M."/>
            <person name="Kuo A."/>
            <person name="Thoen E."/>
            <person name="Andreopoulos B."/>
            <person name="Lu D."/>
            <person name="Skrede I."/>
            <person name="Drula E."/>
            <person name="Henrissat B."/>
            <person name="Morin E."/>
            <person name="Kohler A."/>
            <person name="Barry K."/>
            <person name="LaButti K."/>
            <person name="Morin E."/>
            <person name="Salamov A."/>
            <person name="Lipzen A."/>
            <person name="Mereny Z."/>
            <person name="Hegedus B."/>
            <person name="Baldrian P."/>
            <person name="Stursova M."/>
            <person name="Weitz H."/>
            <person name="Taylor A."/>
            <person name="Grigoriev I.V."/>
            <person name="Nagy L.G."/>
            <person name="Martin F."/>
            <person name="Kauserud H."/>
        </authorList>
    </citation>
    <scope>NUCLEOTIDE SEQUENCE</scope>
    <source>
        <strain evidence="1">CBHHK182m</strain>
    </source>
</reference>
<accession>A0AAD7I6Z1</accession>
<evidence type="ECO:0000313" key="2">
    <source>
        <dbReference type="Proteomes" id="UP001215598"/>
    </source>
</evidence>
<protein>
    <submittedName>
        <fullName evidence="1">Uncharacterized protein</fullName>
    </submittedName>
</protein>
<name>A0AAD7I6Z1_9AGAR</name>
<proteinExistence type="predicted"/>
<dbReference type="Proteomes" id="UP001215598">
    <property type="component" value="Unassembled WGS sequence"/>
</dbReference>
<sequence length="214" mass="23803">MYRNLEPVHLRIRELRASHRARSRDRRLSYIKIHTVSFIHSTVSFVLSTVRRAGSPPPGMRCANAGRVPSQAQAQVGFYHARLNDAAPAAVRTVDWDVRWYFQEELVVGASGCRRLRAARTGKRRDCNGHAPRSPDASGVYLHHAVSSAASPRAVDRGAVASTDDVLLRLVSLFLLAPIRRPPRIPPKRNTMNFKTICDTTAIIFQSTLTRAGS</sequence>